<feature type="region of interest" description="Disordered" evidence="11">
    <location>
        <begin position="734"/>
        <end position="767"/>
    </location>
</feature>
<dbReference type="Gene3D" id="3.30.160.60">
    <property type="entry name" value="Classic Zinc Finger"/>
    <property type="match status" value="2"/>
</dbReference>
<reference evidence="14" key="1">
    <citation type="submission" date="2025-08" db="UniProtKB">
        <authorList>
            <consortium name="Ensembl"/>
        </authorList>
    </citation>
    <scope>IDENTIFICATION</scope>
</reference>
<keyword evidence="3" id="KW-0677">Repeat</keyword>
<keyword evidence="15" id="KW-1185">Reference proteome</keyword>
<protein>
    <submittedName>
        <fullName evidence="14">Zinc finger protein 568-like</fullName>
    </submittedName>
</protein>
<dbReference type="GeneTree" id="ENSGT00940000175871"/>
<keyword evidence="5" id="KW-0862">Zinc</keyword>
<keyword evidence="2" id="KW-0479">Metal-binding</keyword>
<dbReference type="Gene3D" id="3.30.710.10">
    <property type="entry name" value="Potassium Channel Kv1.1, Chain A"/>
    <property type="match status" value="1"/>
</dbReference>
<dbReference type="STRING" id="8078.ENSFHEP00000007714"/>
<dbReference type="Ensembl" id="ENSFHET00000003359.1">
    <property type="protein sequence ID" value="ENSFHEP00000007714.1"/>
    <property type="gene ID" value="ENSFHEG00000008852.1"/>
</dbReference>
<evidence type="ECO:0000313" key="14">
    <source>
        <dbReference type="Ensembl" id="ENSFHEP00000007714.1"/>
    </source>
</evidence>
<proteinExistence type="predicted"/>
<keyword evidence="6" id="KW-0805">Transcription regulation</keyword>
<keyword evidence="8" id="KW-0804">Transcription</keyword>
<evidence type="ECO:0000256" key="1">
    <source>
        <dbReference type="ARBA" id="ARBA00004123"/>
    </source>
</evidence>
<comment type="subcellular location">
    <subcellularLocation>
        <location evidence="1">Nucleus</location>
    </subcellularLocation>
</comment>
<dbReference type="PROSITE" id="PS50157">
    <property type="entry name" value="ZINC_FINGER_C2H2_2"/>
    <property type="match status" value="2"/>
</dbReference>
<evidence type="ECO:0000256" key="2">
    <source>
        <dbReference type="ARBA" id="ARBA00022723"/>
    </source>
</evidence>
<dbReference type="Proteomes" id="UP000265000">
    <property type="component" value="Unplaced"/>
</dbReference>
<dbReference type="InterPro" id="IPR013087">
    <property type="entry name" value="Znf_C2H2_type"/>
</dbReference>
<evidence type="ECO:0000313" key="15">
    <source>
        <dbReference type="Proteomes" id="UP000265000"/>
    </source>
</evidence>
<feature type="domain" description="C2H2-type" evidence="13">
    <location>
        <begin position="872"/>
        <end position="894"/>
    </location>
</feature>
<dbReference type="PROSITE" id="PS00028">
    <property type="entry name" value="ZINC_FINGER_C2H2_1"/>
    <property type="match status" value="2"/>
</dbReference>
<organism evidence="14 15">
    <name type="scientific">Fundulus heteroclitus</name>
    <name type="common">Killifish</name>
    <name type="synonym">Mummichog</name>
    <dbReference type="NCBI Taxonomy" id="8078"/>
    <lineage>
        <taxon>Eukaryota</taxon>
        <taxon>Metazoa</taxon>
        <taxon>Chordata</taxon>
        <taxon>Craniata</taxon>
        <taxon>Vertebrata</taxon>
        <taxon>Euteleostomi</taxon>
        <taxon>Actinopterygii</taxon>
        <taxon>Neopterygii</taxon>
        <taxon>Teleostei</taxon>
        <taxon>Neoteleostei</taxon>
        <taxon>Acanthomorphata</taxon>
        <taxon>Ovalentaria</taxon>
        <taxon>Atherinomorphae</taxon>
        <taxon>Cyprinodontiformes</taxon>
        <taxon>Fundulidae</taxon>
        <taxon>Fundulus</taxon>
    </lineage>
</organism>
<feature type="domain" description="BTB" evidence="12">
    <location>
        <begin position="26"/>
        <end position="93"/>
    </location>
</feature>
<dbReference type="PANTHER" id="PTHR46105">
    <property type="entry name" value="AGAP004733-PA"/>
    <property type="match status" value="1"/>
</dbReference>
<evidence type="ECO:0000256" key="5">
    <source>
        <dbReference type="ARBA" id="ARBA00022833"/>
    </source>
</evidence>
<sequence>MEATSSPHAASLLAHLNHQRDQGVFCDCVLRQRQNPDQLYHAHRCILAASSPVFASILSSSCALVELHDPSLSDSVLPFLLDYIYTGVLPYPLSQQDYYSLLSAACHMQMKELQDALKATWLQSQVNAANDKNAPGMAEMYPFKGTENTHRTDFKTFKDPSSSPTRYYFQRLETASTQPLLNEEIFQEDHMNLVSIDPSTENGEKSIRERCANSNTRIDSAALNYLNTFSILESNDRGNASGYRRITFLKQQDSTSHTADKSDVQKISGVIQYRDVDEHHSPDFLKSDNRQRIPEEELLCASEDIKRGSPPSPSSPRPCCGAVPVIRHSSRAAALQQSEVSAEPPHNRASESSVQLLSKMAHFSPSVSPENDNTVEAFTTVCKDQNDVQNQEPRSTIRHSTCATVRTVNRDYNSNNVHLLKYNEHKQNGHQDSLQSQRKHLGECLAQNKVSLRGLKHQIESEFDSVPHKHQRLDCFECQRTLLTLATQEESNDQGAVVSLPMSAQDRGSDSQCEERLEVEVKGEHSYSCGWLALTDIEENHCTISGPAADWYHNIYKDEKGRNDDEYKVSSTQTKPKYTTSQSGPVNVTDSLSASKGCQVTASGKTSSPETMEVDWSSAAPVDSNLPGTTGRTGQPYHWHLLYQGEPHEDALQDFNHKLSEPSLSPDSDEMRDGVFTGSFAFSGQRSLSQYFPEETEDQLDVNTSHNEPPASGEHRSDKAEIQFVGMVTAAIDSHDDAQSNPGSSIGRAVSFDESADRHRNGKQENPFDIKGVWVAQNTGVIEASKTNEGKTKISTTPVSSPLSEADCDRASKPTAVSVGMPSTLASGPTDRPAHLSSPSHQPFHCSLCDRSFSQRGSLNRHVRSHLGVRPFPCPRCPMTFSRQYRVTEHMRVHQRCALENGLQKTPQSSVKNNEERLH</sequence>
<keyword evidence="4 10" id="KW-0863">Zinc-finger</keyword>
<accession>A0A3Q2P622</accession>
<feature type="region of interest" description="Disordered" evidence="11">
    <location>
        <begin position="563"/>
        <end position="613"/>
    </location>
</feature>
<dbReference type="GO" id="GO:0000978">
    <property type="term" value="F:RNA polymerase II cis-regulatory region sequence-specific DNA binding"/>
    <property type="evidence" value="ECO:0007669"/>
    <property type="project" value="TreeGrafter"/>
</dbReference>
<dbReference type="GO" id="GO:0008270">
    <property type="term" value="F:zinc ion binding"/>
    <property type="evidence" value="ECO:0007669"/>
    <property type="project" value="UniProtKB-KW"/>
</dbReference>
<reference evidence="14" key="2">
    <citation type="submission" date="2025-09" db="UniProtKB">
        <authorList>
            <consortium name="Ensembl"/>
        </authorList>
    </citation>
    <scope>IDENTIFICATION</scope>
</reference>
<dbReference type="InterPro" id="IPR011333">
    <property type="entry name" value="SKP1/BTB/POZ_sf"/>
</dbReference>
<evidence type="ECO:0000259" key="12">
    <source>
        <dbReference type="PROSITE" id="PS50097"/>
    </source>
</evidence>
<dbReference type="GO" id="GO:0005634">
    <property type="term" value="C:nucleus"/>
    <property type="evidence" value="ECO:0007669"/>
    <property type="project" value="UniProtKB-SubCell"/>
</dbReference>
<feature type="domain" description="C2H2-type" evidence="13">
    <location>
        <begin position="844"/>
        <end position="871"/>
    </location>
</feature>
<dbReference type="FunFam" id="3.30.160.60:FF:000446">
    <property type="entry name" value="Zinc finger protein"/>
    <property type="match status" value="1"/>
</dbReference>
<dbReference type="InterPro" id="IPR050457">
    <property type="entry name" value="ZnFinger_BTB_dom_contain"/>
</dbReference>
<dbReference type="SUPFAM" id="SSF57667">
    <property type="entry name" value="beta-beta-alpha zinc fingers"/>
    <property type="match status" value="1"/>
</dbReference>
<dbReference type="Pfam" id="PF00651">
    <property type="entry name" value="BTB"/>
    <property type="match status" value="1"/>
</dbReference>
<dbReference type="FunFam" id="3.30.160.60:FF:000325">
    <property type="entry name" value="ZFP90 zinc finger protein"/>
    <property type="match status" value="1"/>
</dbReference>
<feature type="compositionally biased region" description="Polar residues" evidence="11">
    <location>
        <begin position="569"/>
        <end position="610"/>
    </location>
</feature>
<dbReference type="InterPro" id="IPR036236">
    <property type="entry name" value="Znf_C2H2_sf"/>
</dbReference>
<dbReference type="Pfam" id="PF00096">
    <property type="entry name" value="zf-C2H2"/>
    <property type="match status" value="2"/>
</dbReference>
<dbReference type="InterPro" id="IPR000210">
    <property type="entry name" value="BTB/POZ_dom"/>
</dbReference>
<dbReference type="PANTHER" id="PTHR46105:SF5">
    <property type="entry name" value="ZINC FINGER AND BTB DOMAIN-CONTAINING PROTEIN 44 ISOFORM X1"/>
    <property type="match status" value="1"/>
</dbReference>
<name>A0A3Q2P622_FUNHE</name>
<evidence type="ECO:0000259" key="13">
    <source>
        <dbReference type="PROSITE" id="PS50157"/>
    </source>
</evidence>
<dbReference type="SUPFAM" id="SSF54695">
    <property type="entry name" value="POZ domain"/>
    <property type="match status" value="1"/>
</dbReference>
<keyword evidence="7" id="KW-0238">DNA-binding</keyword>
<feature type="compositionally biased region" description="Polar residues" evidence="11">
    <location>
        <begin position="793"/>
        <end position="803"/>
    </location>
</feature>
<feature type="region of interest" description="Disordered" evidence="11">
    <location>
        <begin position="786"/>
        <end position="841"/>
    </location>
</feature>
<evidence type="ECO:0000256" key="8">
    <source>
        <dbReference type="ARBA" id="ARBA00023163"/>
    </source>
</evidence>
<dbReference type="PROSITE" id="PS50097">
    <property type="entry name" value="BTB"/>
    <property type="match status" value="1"/>
</dbReference>
<evidence type="ECO:0000256" key="7">
    <source>
        <dbReference type="ARBA" id="ARBA00023125"/>
    </source>
</evidence>
<evidence type="ECO:0000256" key="9">
    <source>
        <dbReference type="ARBA" id="ARBA00023242"/>
    </source>
</evidence>
<evidence type="ECO:0000256" key="6">
    <source>
        <dbReference type="ARBA" id="ARBA00023015"/>
    </source>
</evidence>
<evidence type="ECO:0000256" key="3">
    <source>
        <dbReference type="ARBA" id="ARBA00022737"/>
    </source>
</evidence>
<feature type="region of interest" description="Disordered" evidence="11">
    <location>
        <begin position="696"/>
        <end position="719"/>
    </location>
</feature>
<dbReference type="AlphaFoldDB" id="A0A3Q2P622"/>
<feature type="compositionally biased region" description="Basic and acidic residues" evidence="11">
    <location>
        <begin position="755"/>
        <end position="767"/>
    </location>
</feature>
<dbReference type="SMART" id="SM00355">
    <property type="entry name" value="ZnF_C2H2"/>
    <property type="match status" value="2"/>
</dbReference>
<evidence type="ECO:0000256" key="4">
    <source>
        <dbReference type="ARBA" id="ARBA00022771"/>
    </source>
</evidence>
<evidence type="ECO:0000256" key="11">
    <source>
        <dbReference type="SAM" id="MobiDB-lite"/>
    </source>
</evidence>
<dbReference type="SMART" id="SM00225">
    <property type="entry name" value="BTB"/>
    <property type="match status" value="1"/>
</dbReference>
<keyword evidence="9" id="KW-0539">Nucleus</keyword>
<evidence type="ECO:0000256" key="10">
    <source>
        <dbReference type="PROSITE-ProRule" id="PRU00042"/>
    </source>
</evidence>
<dbReference type="GO" id="GO:0000981">
    <property type="term" value="F:DNA-binding transcription factor activity, RNA polymerase II-specific"/>
    <property type="evidence" value="ECO:0007669"/>
    <property type="project" value="TreeGrafter"/>
</dbReference>